<gene>
    <name evidence="1" type="ORF">I4F81_010843</name>
</gene>
<comment type="caution">
    <text evidence="1">The sequence shown here is derived from an EMBL/GenBank/DDBJ whole genome shotgun (WGS) entry which is preliminary data.</text>
</comment>
<keyword evidence="2" id="KW-1185">Reference proteome</keyword>
<sequence>MVKQRKNGGKPRNGVPWWRKLVLPRRGVKDSRLRPAVDTPEQVVKLEKRRSTLWAAISVPKASKVTNLAVAIWHAASARAALVITKGKGPASMGDHIEAVQYLQPEETAFLVDRGALDLLVDGVPASQQRVMSLLLCPPPGAPMTTPPPMSHDVYAAYGHLRRVGYVVRRAEAGVVSAASAALAVPLSVGGGDGGLGGRGLGVSLTVWKAGAFRRRTRSPPYFHVAVLPYESAGGGGLPSHAALAALVAVVAPIKVRLALVERATVSLVDVGLHTSVPRRQPGVIVGRRSEGASCNASGDVAEGTHVKSELEPDFGGPEFGDTRPGEDDANAGGDVQVDSEEDSGE</sequence>
<name>A0ACC3CEV1_PYRYE</name>
<organism evidence="1 2">
    <name type="scientific">Pyropia yezoensis</name>
    <name type="common">Susabi-nori</name>
    <name type="synonym">Porphyra yezoensis</name>
    <dbReference type="NCBI Taxonomy" id="2788"/>
    <lineage>
        <taxon>Eukaryota</taxon>
        <taxon>Rhodophyta</taxon>
        <taxon>Bangiophyceae</taxon>
        <taxon>Bangiales</taxon>
        <taxon>Bangiaceae</taxon>
        <taxon>Pyropia</taxon>
    </lineage>
</organism>
<evidence type="ECO:0000313" key="2">
    <source>
        <dbReference type="Proteomes" id="UP000798662"/>
    </source>
</evidence>
<protein>
    <submittedName>
        <fullName evidence="1">Uncharacterized protein</fullName>
    </submittedName>
</protein>
<proteinExistence type="predicted"/>
<evidence type="ECO:0000313" key="1">
    <source>
        <dbReference type="EMBL" id="KAK1868353.1"/>
    </source>
</evidence>
<accession>A0ACC3CEV1</accession>
<dbReference type="Proteomes" id="UP000798662">
    <property type="component" value="Chromosome 3"/>
</dbReference>
<reference evidence="1" key="1">
    <citation type="submission" date="2019-11" db="EMBL/GenBank/DDBJ databases">
        <title>Nori genome reveals adaptations in red seaweeds to the harsh intertidal environment.</title>
        <authorList>
            <person name="Wang D."/>
            <person name="Mao Y."/>
        </authorList>
    </citation>
    <scope>NUCLEOTIDE SEQUENCE</scope>
    <source>
        <tissue evidence="1">Gametophyte</tissue>
    </source>
</reference>
<dbReference type="EMBL" id="CM020620">
    <property type="protein sequence ID" value="KAK1868353.1"/>
    <property type="molecule type" value="Genomic_DNA"/>
</dbReference>